<dbReference type="AlphaFoldDB" id="A0A2P2PIG8"/>
<proteinExistence type="predicted"/>
<dbReference type="EMBL" id="GGEC01074029">
    <property type="protein sequence ID" value="MBX54513.1"/>
    <property type="molecule type" value="Transcribed_RNA"/>
</dbReference>
<reference evidence="2" key="1">
    <citation type="submission" date="2018-02" db="EMBL/GenBank/DDBJ databases">
        <title>Rhizophora mucronata_Transcriptome.</title>
        <authorList>
            <person name="Meera S.P."/>
            <person name="Sreeshan A."/>
            <person name="Augustine A."/>
        </authorList>
    </citation>
    <scope>NUCLEOTIDE SEQUENCE</scope>
    <source>
        <tissue evidence="2">Leaf</tissue>
    </source>
</reference>
<organism evidence="2">
    <name type="scientific">Rhizophora mucronata</name>
    <name type="common">Asiatic mangrove</name>
    <dbReference type="NCBI Taxonomy" id="61149"/>
    <lineage>
        <taxon>Eukaryota</taxon>
        <taxon>Viridiplantae</taxon>
        <taxon>Streptophyta</taxon>
        <taxon>Embryophyta</taxon>
        <taxon>Tracheophyta</taxon>
        <taxon>Spermatophyta</taxon>
        <taxon>Magnoliopsida</taxon>
        <taxon>eudicotyledons</taxon>
        <taxon>Gunneridae</taxon>
        <taxon>Pentapetalae</taxon>
        <taxon>rosids</taxon>
        <taxon>fabids</taxon>
        <taxon>Malpighiales</taxon>
        <taxon>Rhizophoraceae</taxon>
        <taxon>Rhizophora</taxon>
    </lineage>
</organism>
<feature type="transmembrane region" description="Helical" evidence="1">
    <location>
        <begin position="54"/>
        <end position="71"/>
    </location>
</feature>
<keyword evidence="1" id="KW-1133">Transmembrane helix</keyword>
<keyword evidence="1" id="KW-0812">Transmembrane</keyword>
<protein>
    <submittedName>
        <fullName evidence="2">Uncharacterized protein</fullName>
    </submittedName>
</protein>
<accession>A0A2P2PIG8</accession>
<evidence type="ECO:0000256" key="1">
    <source>
        <dbReference type="SAM" id="Phobius"/>
    </source>
</evidence>
<feature type="transmembrane region" description="Helical" evidence="1">
    <location>
        <begin position="12"/>
        <end position="33"/>
    </location>
</feature>
<sequence length="77" mass="9162">MFYAHFSLLTEIMIVLWLFPSIAEMSFMLMERASLLIRTQLLPYIAIVRNIHQYKIYWIIVILAFLVAYHAKTSPKK</sequence>
<name>A0A2P2PIG8_RHIMU</name>
<evidence type="ECO:0000313" key="2">
    <source>
        <dbReference type="EMBL" id="MBX54513.1"/>
    </source>
</evidence>
<keyword evidence="1" id="KW-0472">Membrane</keyword>